<dbReference type="InterPro" id="IPR006043">
    <property type="entry name" value="NCS2"/>
</dbReference>
<feature type="transmembrane region" description="Helical" evidence="9">
    <location>
        <begin position="195"/>
        <end position="213"/>
    </location>
</feature>
<keyword evidence="6 8" id="KW-1133">Transmembrane helix</keyword>
<dbReference type="PANTHER" id="PTHR43337:SF1">
    <property type="entry name" value="XANTHINE_URACIL PERMEASE C887.17-RELATED"/>
    <property type="match status" value="1"/>
</dbReference>
<feature type="transmembrane region" description="Helical" evidence="9">
    <location>
        <begin position="465"/>
        <end position="481"/>
    </location>
</feature>
<proteinExistence type="inferred from homology"/>
<dbReference type="InterPro" id="IPR026033">
    <property type="entry name" value="Azg-like_bact_archaea"/>
</dbReference>
<sequence length="482" mass="51274">MEQVSKSCDKKAEEQTEDVGLLERLFKLSQHNTTIKTELMAGLTTFVTMSYIMFLNPIIMSKTGMPFDGLFLATCLGAAIATILMGMYANWPVGLAPGMGLNAFFTFSVVGSMGYSWQIALGAVFLSGVIFVLMSVTRLREWMLDSIPMSLRLAMTAGVGLFLGFIGLRFTGIVVANPDNVVALADMTHFGFGQFGPEAPALGFLSFLLIAILSYRKVFGAVLIGIAVTTFIAFAMTWILPTDFFVVADAAKSFAPSSGFVAYKGLLAIPEFSALEPILWKADIVGAFEVALIPVIVTFLFVNIFDTAGTLMGVAERANLQDKNGKIEGLSKSLKADSISSVIGTAFGCPPVTSYVESAAGVAAGGRTGLTAVTIGLLFAAGVFFLPLAQMLPGFAVDGALIYVAMLMMSSLRGLDWDDLTEYAPAVCTTVMMAFTFSIANGIAFGFITYTVLKVGSGKSSQVSNGVWALTALFIAKFIFLN</sequence>
<keyword evidence="4 8" id="KW-1003">Cell membrane</keyword>
<feature type="transmembrane region" description="Helical" evidence="9">
    <location>
        <begin position="369"/>
        <end position="388"/>
    </location>
</feature>
<evidence type="ECO:0000256" key="6">
    <source>
        <dbReference type="ARBA" id="ARBA00022989"/>
    </source>
</evidence>
<protein>
    <submittedName>
        <fullName evidence="10">Guanine permease</fullName>
    </submittedName>
</protein>
<reference evidence="11" key="1">
    <citation type="journal article" date="2017" name="Proc. Natl. Acad. Sci. U.S.A.">
        <title>Simulation of Deepwater Horizon oil plume reveals substrate specialization within a complex community of hydrocarbon degraders.</title>
        <authorList>
            <person name="Hu P."/>
            <person name="Dubinsky E.A."/>
            <person name="Probst A.J."/>
            <person name="Wang J."/>
            <person name="Sieber C.M.K."/>
            <person name="Tom L.M."/>
            <person name="Gardinali P."/>
            <person name="Banfield J.F."/>
            <person name="Atlas R.M."/>
            <person name="Andersen G.L."/>
        </authorList>
    </citation>
    <scope>NUCLEOTIDE SEQUENCE [LARGE SCALE GENOMIC DNA]</scope>
</reference>
<comment type="similarity">
    <text evidence="2 8">Belongs to the nucleobase:cation symporter-2 (NCS2) (TC 2.A.40) family. Azg-like subfamily.</text>
</comment>
<dbReference type="GO" id="GO:0015207">
    <property type="term" value="F:adenine transmembrane transporter activity"/>
    <property type="evidence" value="ECO:0007669"/>
    <property type="project" value="TreeGrafter"/>
</dbReference>
<dbReference type="EMBL" id="MAAF01000047">
    <property type="protein sequence ID" value="OUR81321.1"/>
    <property type="molecule type" value="Genomic_DNA"/>
</dbReference>
<evidence type="ECO:0000256" key="3">
    <source>
        <dbReference type="ARBA" id="ARBA00022448"/>
    </source>
</evidence>
<keyword evidence="3 8" id="KW-0813">Transport</keyword>
<name>A0A1Y5EF76_COLPS</name>
<evidence type="ECO:0000256" key="5">
    <source>
        <dbReference type="ARBA" id="ARBA00022692"/>
    </source>
</evidence>
<evidence type="ECO:0000313" key="11">
    <source>
        <dbReference type="Proteomes" id="UP000243053"/>
    </source>
</evidence>
<evidence type="ECO:0000313" key="10">
    <source>
        <dbReference type="EMBL" id="OUR81321.1"/>
    </source>
</evidence>
<evidence type="ECO:0000256" key="4">
    <source>
        <dbReference type="ARBA" id="ARBA00022475"/>
    </source>
</evidence>
<feature type="transmembrane region" description="Helical" evidence="9">
    <location>
        <begin position="432"/>
        <end position="453"/>
    </location>
</feature>
<gene>
    <name evidence="10" type="ORF">A9Q75_07725</name>
</gene>
<dbReference type="PANTHER" id="PTHR43337">
    <property type="entry name" value="XANTHINE/URACIL PERMEASE C887.17-RELATED"/>
    <property type="match status" value="1"/>
</dbReference>
<evidence type="ECO:0000256" key="2">
    <source>
        <dbReference type="ARBA" id="ARBA00005697"/>
    </source>
</evidence>
<evidence type="ECO:0000256" key="9">
    <source>
        <dbReference type="SAM" id="Phobius"/>
    </source>
</evidence>
<organism evidence="10 11">
    <name type="scientific">Colwellia psychrerythraea</name>
    <name type="common">Vibrio psychroerythus</name>
    <dbReference type="NCBI Taxonomy" id="28229"/>
    <lineage>
        <taxon>Bacteria</taxon>
        <taxon>Pseudomonadati</taxon>
        <taxon>Pseudomonadota</taxon>
        <taxon>Gammaproteobacteria</taxon>
        <taxon>Alteromonadales</taxon>
        <taxon>Colwelliaceae</taxon>
        <taxon>Colwellia</taxon>
    </lineage>
</organism>
<feature type="transmembrane region" description="Helical" evidence="9">
    <location>
        <begin position="395"/>
        <end position="412"/>
    </location>
</feature>
<feature type="transmembrane region" description="Helical" evidence="9">
    <location>
        <begin position="70"/>
        <end position="91"/>
    </location>
</feature>
<dbReference type="GO" id="GO:0005886">
    <property type="term" value="C:plasma membrane"/>
    <property type="evidence" value="ECO:0007669"/>
    <property type="project" value="UniProtKB-SubCell"/>
</dbReference>
<accession>A0A1Y5EF76</accession>
<evidence type="ECO:0000256" key="7">
    <source>
        <dbReference type="ARBA" id="ARBA00023136"/>
    </source>
</evidence>
<feature type="transmembrane region" description="Helical" evidence="9">
    <location>
        <begin position="287"/>
        <end position="305"/>
    </location>
</feature>
<feature type="transmembrane region" description="Helical" evidence="9">
    <location>
        <begin position="103"/>
        <end position="133"/>
    </location>
</feature>
<keyword evidence="5 8" id="KW-0812">Transmembrane</keyword>
<feature type="transmembrane region" description="Helical" evidence="9">
    <location>
        <begin position="39"/>
        <end position="58"/>
    </location>
</feature>
<comment type="caution">
    <text evidence="10">The sequence shown here is derived from an EMBL/GenBank/DDBJ whole genome shotgun (WGS) entry which is preliminary data.</text>
</comment>
<evidence type="ECO:0000256" key="8">
    <source>
        <dbReference type="PIRNR" id="PIRNR005353"/>
    </source>
</evidence>
<dbReference type="AlphaFoldDB" id="A0A1Y5EF76"/>
<feature type="transmembrane region" description="Helical" evidence="9">
    <location>
        <begin position="153"/>
        <end position="175"/>
    </location>
</feature>
<keyword evidence="7 8" id="KW-0472">Membrane</keyword>
<evidence type="ECO:0000256" key="1">
    <source>
        <dbReference type="ARBA" id="ARBA00004651"/>
    </source>
</evidence>
<feature type="transmembrane region" description="Helical" evidence="9">
    <location>
        <begin position="218"/>
        <end position="240"/>
    </location>
</feature>
<dbReference type="Proteomes" id="UP000243053">
    <property type="component" value="Unassembled WGS sequence"/>
</dbReference>
<dbReference type="InterPro" id="IPR045018">
    <property type="entry name" value="Azg-like"/>
</dbReference>
<dbReference type="Pfam" id="PF00860">
    <property type="entry name" value="Xan_ur_permease"/>
    <property type="match status" value="1"/>
</dbReference>
<dbReference type="PIRSF" id="PIRSF005353">
    <property type="entry name" value="PbuG"/>
    <property type="match status" value="1"/>
</dbReference>
<comment type="subcellular location">
    <subcellularLocation>
        <location evidence="1 8">Cell membrane</location>
        <topology evidence="1 8">Multi-pass membrane protein</topology>
    </subcellularLocation>
</comment>